<dbReference type="EMBL" id="JBGMDY010000006">
    <property type="protein sequence ID" value="KAL2332124.1"/>
    <property type="molecule type" value="Genomic_DNA"/>
</dbReference>
<dbReference type="AlphaFoldDB" id="A0ABD1M8J4"/>
<accession>A0ABD1M8J4</accession>
<proteinExistence type="predicted"/>
<reference evidence="1 2" key="1">
    <citation type="submission" date="2024-08" db="EMBL/GenBank/DDBJ databases">
        <title>Insights into the chromosomal genome structure of Flemingia macrophylla.</title>
        <authorList>
            <person name="Ding Y."/>
            <person name="Zhao Y."/>
            <person name="Bi W."/>
            <person name="Wu M."/>
            <person name="Zhao G."/>
            <person name="Gong Y."/>
            <person name="Li W."/>
            <person name="Zhang P."/>
        </authorList>
    </citation>
    <scope>NUCLEOTIDE SEQUENCE [LARGE SCALE GENOMIC DNA]</scope>
    <source>
        <strain evidence="1">DYQJB</strain>
        <tissue evidence="1">Leaf</tissue>
    </source>
</reference>
<organism evidence="1 2">
    <name type="scientific">Flemingia macrophylla</name>
    <dbReference type="NCBI Taxonomy" id="520843"/>
    <lineage>
        <taxon>Eukaryota</taxon>
        <taxon>Viridiplantae</taxon>
        <taxon>Streptophyta</taxon>
        <taxon>Embryophyta</taxon>
        <taxon>Tracheophyta</taxon>
        <taxon>Spermatophyta</taxon>
        <taxon>Magnoliopsida</taxon>
        <taxon>eudicotyledons</taxon>
        <taxon>Gunneridae</taxon>
        <taxon>Pentapetalae</taxon>
        <taxon>rosids</taxon>
        <taxon>fabids</taxon>
        <taxon>Fabales</taxon>
        <taxon>Fabaceae</taxon>
        <taxon>Papilionoideae</taxon>
        <taxon>50 kb inversion clade</taxon>
        <taxon>NPAAA clade</taxon>
        <taxon>indigoferoid/millettioid clade</taxon>
        <taxon>Phaseoleae</taxon>
        <taxon>Flemingia</taxon>
    </lineage>
</organism>
<dbReference type="Proteomes" id="UP001603857">
    <property type="component" value="Unassembled WGS sequence"/>
</dbReference>
<evidence type="ECO:0000313" key="1">
    <source>
        <dbReference type="EMBL" id="KAL2332124.1"/>
    </source>
</evidence>
<evidence type="ECO:0000313" key="2">
    <source>
        <dbReference type="Proteomes" id="UP001603857"/>
    </source>
</evidence>
<name>A0ABD1M8J4_9FABA</name>
<keyword evidence="2" id="KW-1185">Reference proteome</keyword>
<comment type="caution">
    <text evidence="1">The sequence shown here is derived from an EMBL/GenBank/DDBJ whole genome shotgun (WGS) entry which is preliminary data.</text>
</comment>
<gene>
    <name evidence="1" type="ORF">Fmac_019705</name>
</gene>
<sequence>MSISLFIRPQNYGKIRIPRKLQSLYFQQIHVRKFLSMFQNFKYTSSKSKMCVNGRERT</sequence>
<protein>
    <submittedName>
        <fullName evidence="1">Uncharacterized protein</fullName>
    </submittedName>
</protein>